<dbReference type="HOGENOM" id="CLU_770801_0_0_0"/>
<keyword evidence="1" id="KW-0472">Membrane</keyword>
<name>E8MZB0_ANATU</name>
<dbReference type="Proteomes" id="UP000008922">
    <property type="component" value="Chromosome"/>
</dbReference>
<protein>
    <submittedName>
        <fullName evidence="2">Hypothetical membrane protein</fullName>
    </submittedName>
</protein>
<dbReference type="EMBL" id="AP012029">
    <property type="protein sequence ID" value="BAJ62253.1"/>
    <property type="molecule type" value="Genomic_DNA"/>
</dbReference>
<dbReference type="AlphaFoldDB" id="E8MZB0"/>
<dbReference type="RefSeq" id="WP_013558651.1">
    <property type="nucleotide sequence ID" value="NC_014960.1"/>
</dbReference>
<organism evidence="2 3">
    <name type="scientific">Anaerolinea thermophila (strain DSM 14523 / JCM 11388 / NBRC 100420 / UNI-1)</name>
    <dbReference type="NCBI Taxonomy" id="926569"/>
    <lineage>
        <taxon>Bacteria</taxon>
        <taxon>Bacillati</taxon>
        <taxon>Chloroflexota</taxon>
        <taxon>Anaerolineae</taxon>
        <taxon>Anaerolineales</taxon>
        <taxon>Anaerolineaceae</taxon>
        <taxon>Anaerolinea</taxon>
    </lineage>
</organism>
<sequence length="370" mass="41370">MREALLDEVRDGFLLAFRRWPVMFMLAGMITLATVVLSFALSDVLSEGYVLRGARALREHHAVFFTAYYPEGGEVSRIEDATVKSLMNWIDQQRAYTSIVYNMALDDPDFAGGYPTLILFGDVVPNLFPEMHLCVPVPCAVRGAKVRGDAVDSINVGGIEILVKQIFPRGAAFFDVNAAGLPLDHRIVIRAPTEVIPVLHPIEQEELITRTVLLDPTDSMVYEFISGAARGGLFLVPHEVSMEQPKQFREIMMRSAMYLVGMVAFLVLALMTFVSSARLAIQQERREFKIRQMYGATPWHISLRIGGFLAAVILLPETALLFLLQRFLVIAGALEPNAPIWVMILLVIVFAFLWHTLVHEVLKKEGLGGW</sequence>
<dbReference type="KEGG" id="atm:ANT_02190"/>
<dbReference type="STRING" id="926569.ANT_02190"/>
<accession>E8MZB0</accession>
<evidence type="ECO:0000256" key="1">
    <source>
        <dbReference type="SAM" id="Phobius"/>
    </source>
</evidence>
<keyword evidence="3" id="KW-1185">Reference proteome</keyword>
<feature type="transmembrane region" description="Helical" evidence="1">
    <location>
        <begin position="336"/>
        <end position="357"/>
    </location>
</feature>
<evidence type="ECO:0000313" key="2">
    <source>
        <dbReference type="EMBL" id="BAJ62253.1"/>
    </source>
</evidence>
<feature type="transmembrane region" description="Helical" evidence="1">
    <location>
        <begin position="301"/>
        <end position="324"/>
    </location>
</feature>
<feature type="transmembrane region" description="Helical" evidence="1">
    <location>
        <begin position="256"/>
        <end position="281"/>
    </location>
</feature>
<feature type="transmembrane region" description="Helical" evidence="1">
    <location>
        <begin position="20"/>
        <end position="42"/>
    </location>
</feature>
<reference evidence="2 3" key="1">
    <citation type="submission" date="2010-12" db="EMBL/GenBank/DDBJ databases">
        <title>Whole genome sequence of Anaerolinea thermophila UNI-1.</title>
        <authorList>
            <person name="Narita-Yamada S."/>
            <person name="Kishi E."/>
            <person name="Watanabe Y."/>
            <person name="Takasaki K."/>
            <person name="Ankai A."/>
            <person name="Oguchi A."/>
            <person name="Fukui S."/>
            <person name="Takahashi M."/>
            <person name="Yashiro I."/>
            <person name="Hosoyama A."/>
            <person name="Sekiguchi Y."/>
            <person name="Hanada S."/>
            <person name="Fujita N."/>
        </authorList>
    </citation>
    <scope>NUCLEOTIDE SEQUENCE [LARGE SCALE GENOMIC DNA]</scope>
    <source>
        <strain evidence="3">DSM 14523 / JCM 11388 / NBRC 100420 / UNI-1</strain>
    </source>
</reference>
<proteinExistence type="predicted"/>
<dbReference type="InParanoid" id="E8MZB0"/>
<dbReference type="eggNOG" id="ENOG502ZKEG">
    <property type="taxonomic scope" value="Bacteria"/>
</dbReference>
<keyword evidence="1" id="KW-1133">Transmembrane helix</keyword>
<gene>
    <name evidence="2" type="ordered locus">ANT_02190</name>
</gene>
<keyword evidence="1" id="KW-0812">Transmembrane</keyword>
<evidence type="ECO:0000313" key="3">
    <source>
        <dbReference type="Proteomes" id="UP000008922"/>
    </source>
</evidence>